<name>A0A1H9GLT5_9BACT</name>
<accession>A0A1H9GLT5</accession>
<evidence type="ECO:0000313" key="1">
    <source>
        <dbReference type="EMBL" id="SEQ51020.1"/>
    </source>
</evidence>
<dbReference type="OrthoDB" id="4366615at2"/>
<gene>
    <name evidence="1" type="ORF">SAMN05444359_11114</name>
</gene>
<dbReference type="InterPro" id="IPR036465">
    <property type="entry name" value="vWFA_dom_sf"/>
</dbReference>
<keyword evidence="2" id="KW-1185">Reference proteome</keyword>
<dbReference type="STRING" id="478744.SAMN05444359_11114"/>
<dbReference type="AlphaFoldDB" id="A0A1H9GLT5"/>
<dbReference type="Gene3D" id="3.40.50.410">
    <property type="entry name" value="von Willebrand factor, type A domain"/>
    <property type="match status" value="1"/>
</dbReference>
<dbReference type="Proteomes" id="UP000199021">
    <property type="component" value="Unassembled WGS sequence"/>
</dbReference>
<organism evidence="1 2">
    <name type="scientific">Neolewinella agarilytica</name>
    <dbReference type="NCBI Taxonomy" id="478744"/>
    <lineage>
        <taxon>Bacteria</taxon>
        <taxon>Pseudomonadati</taxon>
        <taxon>Bacteroidota</taxon>
        <taxon>Saprospiria</taxon>
        <taxon>Saprospirales</taxon>
        <taxon>Lewinellaceae</taxon>
        <taxon>Neolewinella</taxon>
    </lineage>
</organism>
<evidence type="ECO:0008006" key="3">
    <source>
        <dbReference type="Google" id="ProtNLM"/>
    </source>
</evidence>
<proteinExistence type="predicted"/>
<dbReference type="InParanoid" id="A0A1H9GLT5"/>
<reference evidence="2" key="1">
    <citation type="submission" date="2016-10" db="EMBL/GenBank/DDBJ databases">
        <authorList>
            <person name="Varghese N."/>
            <person name="Submissions S."/>
        </authorList>
    </citation>
    <scope>NUCLEOTIDE SEQUENCE [LARGE SCALE GENOMIC DNA]</scope>
    <source>
        <strain evidence="2">DSM 24740</strain>
    </source>
</reference>
<evidence type="ECO:0000313" key="2">
    <source>
        <dbReference type="Proteomes" id="UP000199021"/>
    </source>
</evidence>
<sequence>MGYGKWSSAEYKSYRSSYAGKSRDEIFTSNKHRRMDPKLDPFRVGMRESRDSEEHPNSLAIGVFLDVTGSMGHIPHDLVANQLGLMMDTITEHGVADPQLMFSAVGDHRCDKAPLQLGQFESSTQLVNDGLSRLFLEGGGGDAPESYLLAWHAAARHTSIDCWEKRRQKGFLFTVGDDTSHSSFEGQLQQKIFGYDRAQTLSDRELLAEAQERYHVFHVHVGRNNAQAGNARVLNYWQPLLGKRFITLSNYKQLGKLVAMVVAIVSGSPVAEVVGKEDPALGRAVSEALIV</sequence>
<protein>
    <recommendedName>
        <fullName evidence="3">VWFA domain-containing protein</fullName>
    </recommendedName>
</protein>
<dbReference type="EMBL" id="FOFB01000011">
    <property type="protein sequence ID" value="SEQ51020.1"/>
    <property type="molecule type" value="Genomic_DNA"/>
</dbReference>
<dbReference type="RefSeq" id="WP_139211846.1">
    <property type="nucleotide sequence ID" value="NZ_FOFB01000011.1"/>
</dbReference>